<accession>A0AAE3MHX5</accession>
<dbReference type="InterPro" id="IPR041408">
    <property type="entry name" value="Hcp_Tssd"/>
</dbReference>
<name>A0AAE3MHX5_9BACT</name>
<evidence type="ECO:0000313" key="1">
    <source>
        <dbReference type="EMBL" id="MCW3807936.1"/>
    </source>
</evidence>
<proteinExistence type="predicted"/>
<evidence type="ECO:0000313" key="2">
    <source>
        <dbReference type="Proteomes" id="UP001207408"/>
    </source>
</evidence>
<organism evidence="1 2">
    <name type="scientific">Plebeiibacterium marinum</name>
    <dbReference type="NCBI Taxonomy" id="2992111"/>
    <lineage>
        <taxon>Bacteria</taxon>
        <taxon>Pseudomonadati</taxon>
        <taxon>Bacteroidota</taxon>
        <taxon>Bacteroidia</taxon>
        <taxon>Marinilabiliales</taxon>
        <taxon>Marinilabiliaceae</taxon>
        <taxon>Plebeiibacterium</taxon>
    </lineage>
</organism>
<dbReference type="EMBL" id="JAPDPI010000071">
    <property type="protein sequence ID" value="MCW3807936.1"/>
    <property type="molecule type" value="Genomic_DNA"/>
</dbReference>
<protein>
    <submittedName>
        <fullName evidence="1">Type VI secretion system tube protein TssD</fullName>
    </submittedName>
</protein>
<gene>
    <name evidence="1" type="primary">tssD</name>
    <name evidence="1" type="ORF">OM074_20095</name>
</gene>
<dbReference type="Proteomes" id="UP001207408">
    <property type="component" value="Unassembled WGS sequence"/>
</dbReference>
<dbReference type="RefSeq" id="WP_301202439.1">
    <property type="nucleotide sequence ID" value="NZ_JAPDPI010000071.1"/>
</dbReference>
<dbReference type="AlphaFoldDB" id="A0AAE3MHX5"/>
<dbReference type="Pfam" id="PF17642">
    <property type="entry name" value="TssD"/>
    <property type="match status" value="1"/>
</dbReference>
<reference evidence="1" key="1">
    <citation type="submission" date="2022-10" db="EMBL/GenBank/DDBJ databases">
        <authorList>
            <person name="Yu W.X."/>
        </authorList>
    </citation>
    <scope>NUCLEOTIDE SEQUENCE</scope>
    <source>
        <strain evidence="1">D04</strain>
    </source>
</reference>
<sequence>MAFLAKLSIDDAEYMVLTFHMGLEQKLGINGAPVQEPVGGKLTFEVESSSSTDLFDWMVAPGKRKDGSITFFRRDVMGQMKRLDFFDAVCYKYDENFMSEGNNAMTTKVSISARKIQMEDIPVENEWAV</sequence>
<comment type="caution">
    <text evidence="1">The sequence shown here is derived from an EMBL/GenBank/DDBJ whole genome shotgun (WGS) entry which is preliminary data.</text>
</comment>
<keyword evidence="2" id="KW-1185">Reference proteome</keyword>
<dbReference type="GO" id="GO:0033104">
    <property type="term" value="C:type VI protein secretion system complex"/>
    <property type="evidence" value="ECO:0007669"/>
    <property type="project" value="InterPro"/>
</dbReference>